<dbReference type="AlphaFoldDB" id="A0A9P4JPV7"/>
<proteinExistence type="inferred from homology"/>
<dbReference type="GO" id="GO:0016884">
    <property type="term" value="F:carbon-nitrogen ligase activity, with glutamine as amido-N-donor"/>
    <property type="evidence" value="ECO:0007669"/>
    <property type="project" value="UniProtKB-UniRule"/>
</dbReference>
<dbReference type="InterPro" id="IPR003789">
    <property type="entry name" value="Asn/Gln_tRNA_amidoTrase-B-like"/>
</dbReference>
<dbReference type="PANTHER" id="PTHR28055">
    <property type="entry name" value="ALTERED INHERITANCE OF MITOCHONDRIA PROTEIN 41, MITOCHONDRIAL"/>
    <property type="match status" value="1"/>
</dbReference>
<comment type="similarity">
    <text evidence="1">Belongs to the AIM41 family.</text>
</comment>
<dbReference type="Pfam" id="PF09424">
    <property type="entry name" value="YqeY"/>
    <property type="match status" value="1"/>
</dbReference>
<protein>
    <recommendedName>
        <fullName evidence="1">Altered inheritance of mitochondria protein 41</fullName>
    </recommendedName>
</protein>
<organism evidence="2 3">
    <name type="scientific">Delitschia confertaspora ATCC 74209</name>
    <dbReference type="NCBI Taxonomy" id="1513339"/>
    <lineage>
        <taxon>Eukaryota</taxon>
        <taxon>Fungi</taxon>
        <taxon>Dikarya</taxon>
        <taxon>Ascomycota</taxon>
        <taxon>Pezizomycotina</taxon>
        <taxon>Dothideomycetes</taxon>
        <taxon>Pleosporomycetidae</taxon>
        <taxon>Pleosporales</taxon>
        <taxon>Delitschiaceae</taxon>
        <taxon>Delitschia</taxon>
    </lineage>
</organism>
<comment type="caution">
    <text evidence="2">The sequence shown here is derived from an EMBL/GenBank/DDBJ whole genome shotgun (WGS) entry which is preliminary data.</text>
</comment>
<dbReference type="PANTHER" id="PTHR28055:SF1">
    <property type="entry name" value="ALTERED INHERITANCE OF MITOCHONDRIA PROTEIN 41, MITOCHONDRIAL"/>
    <property type="match status" value="1"/>
</dbReference>
<evidence type="ECO:0000313" key="2">
    <source>
        <dbReference type="EMBL" id="KAF2201079.1"/>
    </source>
</evidence>
<evidence type="ECO:0000313" key="3">
    <source>
        <dbReference type="Proteomes" id="UP000799536"/>
    </source>
</evidence>
<evidence type="ECO:0000256" key="1">
    <source>
        <dbReference type="RuleBase" id="RU365099"/>
    </source>
</evidence>
<dbReference type="Gene3D" id="1.10.10.410">
    <property type="match status" value="1"/>
</dbReference>
<dbReference type="Gene3D" id="1.10.1510.10">
    <property type="entry name" value="Uncharacterised protein YqeY/AIM41 PF09424, N-terminal domain"/>
    <property type="match status" value="1"/>
</dbReference>
<gene>
    <name evidence="1" type="primary">AIM41</name>
    <name evidence="2" type="ORF">GQ43DRAFT_440944</name>
</gene>
<dbReference type="Proteomes" id="UP000799536">
    <property type="component" value="Unassembled WGS sequence"/>
</dbReference>
<accession>A0A9P4JPV7</accession>
<dbReference type="InterPro" id="IPR019004">
    <property type="entry name" value="YqeY/Aim41"/>
</dbReference>
<sequence length="177" mass="19332">MFSLRPTFRSALPRVSLRTISTTPQVLPRLRPDLKTALQTKDKTRLSVLRALLAEITNASKTDKPISSDSALYLLLKKRLAASQAAVEEFQQAKRVDLVGKEEEQMAVLREYLGGIEVMGQEELRGMVEEAVSALGGKGPKVNQGKVMGKVMGAVGDRAVDREQLSKLIGEVLEGSK</sequence>
<dbReference type="InterPro" id="IPR042184">
    <property type="entry name" value="YqeY/Aim41_N"/>
</dbReference>
<dbReference type="SUPFAM" id="SSF89095">
    <property type="entry name" value="GatB/YqeY motif"/>
    <property type="match status" value="1"/>
</dbReference>
<name>A0A9P4JPV7_9PLEO</name>
<dbReference type="EMBL" id="ML993992">
    <property type="protein sequence ID" value="KAF2201079.1"/>
    <property type="molecule type" value="Genomic_DNA"/>
</dbReference>
<dbReference type="GO" id="GO:0005739">
    <property type="term" value="C:mitochondrion"/>
    <property type="evidence" value="ECO:0007669"/>
    <property type="project" value="UniProtKB-SubCell"/>
</dbReference>
<dbReference type="InterPro" id="IPR023168">
    <property type="entry name" value="GatB_Yqey_C_2"/>
</dbReference>
<keyword evidence="3" id="KW-1185">Reference proteome</keyword>
<reference evidence="2" key="1">
    <citation type="journal article" date="2020" name="Stud. Mycol.">
        <title>101 Dothideomycetes genomes: a test case for predicting lifestyles and emergence of pathogens.</title>
        <authorList>
            <person name="Haridas S."/>
            <person name="Albert R."/>
            <person name="Binder M."/>
            <person name="Bloem J."/>
            <person name="Labutti K."/>
            <person name="Salamov A."/>
            <person name="Andreopoulos B."/>
            <person name="Baker S."/>
            <person name="Barry K."/>
            <person name="Bills G."/>
            <person name="Bluhm B."/>
            <person name="Cannon C."/>
            <person name="Castanera R."/>
            <person name="Culley D."/>
            <person name="Daum C."/>
            <person name="Ezra D."/>
            <person name="Gonzalez J."/>
            <person name="Henrissat B."/>
            <person name="Kuo A."/>
            <person name="Liang C."/>
            <person name="Lipzen A."/>
            <person name="Lutzoni F."/>
            <person name="Magnuson J."/>
            <person name="Mondo S."/>
            <person name="Nolan M."/>
            <person name="Ohm R."/>
            <person name="Pangilinan J."/>
            <person name="Park H.-J."/>
            <person name="Ramirez L."/>
            <person name="Alfaro M."/>
            <person name="Sun H."/>
            <person name="Tritt A."/>
            <person name="Yoshinaga Y."/>
            <person name="Zwiers L.-H."/>
            <person name="Turgeon B."/>
            <person name="Goodwin S."/>
            <person name="Spatafora J."/>
            <person name="Crous P."/>
            <person name="Grigoriev I."/>
        </authorList>
    </citation>
    <scope>NUCLEOTIDE SEQUENCE</scope>
    <source>
        <strain evidence="2">ATCC 74209</strain>
    </source>
</reference>
<dbReference type="OrthoDB" id="538640at2759"/>
<keyword evidence="1" id="KW-0496">Mitochondrion</keyword>
<comment type="subcellular location">
    <subcellularLocation>
        <location evidence="1">Mitochondrion</location>
    </subcellularLocation>
</comment>